<name>B8M445_TALSN</name>
<accession>B8M445</accession>
<evidence type="ECO:0000313" key="4">
    <source>
        <dbReference type="Proteomes" id="UP000001745"/>
    </source>
</evidence>
<evidence type="ECO:0008006" key="5">
    <source>
        <dbReference type="Google" id="ProtNLM"/>
    </source>
</evidence>
<evidence type="ECO:0000313" key="3">
    <source>
        <dbReference type="EMBL" id="EED20788.1"/>
    </source>
</evidence>
<dbReference type="InterPro" id="IPR054293">
    <property type="entry name" value="DUF7029"/>
</dbReference>
<dbReference type="OrthoDB" id="160645at2759"/>
<feature type="domain" description="DUF7029" evidence="1">
    <location>
        <begin position="75"/>
        <end position="177"/>
    </location>
</feature>
<dbReference type="VEuPathDB" id="FungiDB:TSTA_039820"/>
<dbReference type="InParanoid" id="B8M445"/>
<dbReference type="Proteomes" id="UP000001745">
    <property type="component" value="Unassembled WGS sequence"/>
</dbReference>
<proteinExistence type="predicted"/>
<evidence type="ECO:0000259" key="1">
    <source>
        <dbReference type="Pfam" id="PF22974"/>
    </source>
</evidence>
<protein>
    <recommendedName>
        <fullName evidence="5">GPI anchored protein</fullName>
    </recommendedName>
</protein>
<organism evidence="3 4">
    <name type="scientific">Talaromyces stipitatus (strain ATCC 10500 / CBS 375.48 / QM 6759 / NRRL 1006)</name>
    <name type="common">Penicillium stipitatum</name>
    <dbReference type="NCBI Taxonomy" id="441959"/>
    <lineage>
        <taxon>Eukaryota</taxon>
        <taxon>Fungi</taxon>
        <taxon>Dikarya</taxon>
        <taxon>Ascomycota</taxon>
        <taxon>Pezizomycotina</taxon>
        <taxon>Eurotiomycetes</taxon>
        <taxon>Eurotiomycetidae</taxon>
        <taxon>Eurotiales</taxon>
        <taxon>Trichocomaceae</taxon>
        <taxon>Talaromyces</taxon>
        <taxon>Talaromyces sect. Talaromyces</taxon>
    </lineage>
</organism>
<dbReference type="EMBL" id="EQ962654">
    <property type="protein sequence ID" value="EED20788.1"/>
    <property type="molecule type" value="Genomic_DNA"/>
</dbReference>
<reference evidence="4" key="1">
    <citation type="journal article" date="2015" name="Genome Announc.">
        <title>Genome sequence of the AIDS-associated pathogen Penicillium marneffei (ATCC18224) and its near taxonomic relative Talaromyces stipitatus (ATCC10500).</title>
        <authorList>
            <person name="Nierman W.C."/>
            <person name="Fedorova-Abrams N.D."/>
            <person name="Andrianopoulos A."/>
        </authorList>
    </citation>
    <scope>NUCLEOTIDE SEQUENCE [LARGE SCALE GENOMIC DNA]</scope>
    <source>
        <strain evidence="4">ATCC 10500 / CBS 375.48 / QM 6759 / NRRL 1006</strain>
    </source>
</reference>
<dbReference type="GeneID" id="8109319"/>
<gene>
    <name evidence="3" type="ORF">TSTA_039820</name>
</gene>
<dbReference type="STRING" id="441959.B8M445"/>
<dbReference type="PhylomeDB" id="B8M445"/>
<dbReference type="RefSeq" id="XP_002481222.1">
    <property type="nucleotide sequence ID" value="XM_002481177.1"/>
</dbReference>
<dbReference type="eggNOG" id="ENOG502SNFF">
    <property type="taxonomic scope" value="Eukaryota"/>
</dbReference>
<dbReference type="Pfam" id="PF22974">
    <property type="entry name" value="DUF7029"/>
    <property type="match status" value="1"/>
</dbReference>
<dbReference type="AlphaFoldDB" id="B8M445"/>
<sequence length="342" mass="37472">MAPTYSHLQLSWLIVSFFGYLSYSLKLQPITLTSASLAAGSLHSTSLALRNNESFLWSSTIGDSTTLATLTLHTPDDGESIISLERLQGLTTSIKCSNDTIALQLNDASAYVQLRNQWDWMNQAENNTVILVTGAGQCDWNEDRQPFSISSFSYSNNNTELVLSGSRVEWREIASNYHLHMSTMAQTALSRRDYTGDYTLDFNHQLGFGNWSFPIDPTFSVGLTCKTCYTTGDFAFEFDLKTELGIPVDATLTIAPRNVSVVLDPTFSLSGNIGSSLSFKETFLRIPIDGIAVAGIIDLGPEIAFTGSLNIGPLKGTASVTARHASVEDQLRCISIFFAIRL</sequence>
<dbReference type="HOGENOM" id="CLU_811765_0_0_1"/>
<feature type="domain" description="DUF7223" evidence="2">
    <location>
        <begin position="219"/>
        <end position="321"/>
    </location>
</feature>
<keyword evidence="4" id="KW-1185">Reference proteome</keyword>
<dbReference type="InterPro" id="IPR055647">
    <property type="entry name" value="DUF7223"/>
</dbReference>
<dbReference type="Pfam" id="PF23865">
    <property type="entry name" value="DUF7223"/>
    <property type="match status" value="1"/>
</dbReference>
<evidence type="ECO:0000259" key="2">
    <source>
        <dbReference type="Pfam" id="PF23865"/>
    </source>
</evidence>